<feature type="non-terminal residue" evidence="1">
    <location>
        <position position="25"/>
    </location>
</feature>
<name>A0A382SNP9_9ZZZZ</name>
<feature type="non-terminal residue" evidence="1">
    <location>
        <position position="1"/>
    </location>
</feature>
<protein>
    <submittedName>
        <fullName evidence="1">Uncharacterized protein</fullName>
    </submittedName>
</protein>
<dbReference type="EMBL" id="UINC01130449">
    <property type="protein sequence ID" value="SVD11519.1"/>
    <property type="molecule type" value="Genomic_DNA"/>
</dbReference>
<proteinExistence type="predicted"/>
<gene>
    <name evidence="1" type="ORF">METZ01_LOCUS364373</name>
</gene>
<sequence>VVEAQPCQNTGRNRRKSGILYCQSL</sequence>
<accession>A0A382SNP9</accession>
<reference evidence="1" key="1">
    <citation type="submission" date="2018-05" db="EMBL/GenBank/DDBJ databases">
        <authorList>
            <person name="Lanie J.A."/>
            <person name="Ng W.-L."/>
            <person name="Kazmierczak K.M."/>
            <person name="Andrzejewski T.M."/>
            <person name="Davidsen T.M."/>
            <person name="Wayne K.J."/>
            <person name="Tettelin H."/>
            <person name="Glass J.I."/>
            <person name="Rusch D."/>
            <person name="Podicherti R."/>
            <person name="Tsui H.-C.T."/>
            <person name="Winkler M.E."/>
        </authorList>
    </citation>
    <scope>NUCLEOTIDE SEQUENCE</scope>
</reference>
<dbReference type="AlphaFoldDB" id="A0A382SNP9"/>
<organism evidence="1">
    <name type="scientific">marine metagenome</name>
    <dbReference type="NCBI Taxonomy" id="408172"/>
    <lineage>
        <taxon>unclassified sequences</taxon>
        <taxon>metagenomes</taxon>
        <taxon>ecological metagenomes</taxon>
    </lineage>
</organism>
<evidence type="ECO:0000313" key="1">
    <source>
        <dbReference type="EMBL" id="SVD11519.1"/>
    </source>
</evidence>